<proteinExistence type="predicted"/>
<dbReference type="AlphaFoldDB" id="A0A5B0S0M6"/>
<reference evidence="1 2" key="1">
    <citation type="submission" date="2019-05" db="EMBL/GenBank/DDBJ databases">
        <title>Emergence of the Ug99 lineage of the wheat stem rust pathogen through somatic hybridization.</title>
        <authorList>
            <person name="Li F."/>
            <person name="Upadhyaya N.M."/>
            <person name="Sperschneider J."/>
            <person name="Matny O."/>
            <person name="Nguyen-Phuc H."/>
            <person name="Mago R."/>
            <person name="Raley C."/>
            <person name="Miller M.E."/>
            <person name="Silverstein K.A.T."/>
            <person name="Henningsen E."/>
            <person name="Hirsch C.D."/>
            <person name="Visser B."/>
            <person name="Pretorius Z.A."/>
            <person name="Steffenson B.J."/>
            <person name="Schwessinger B."/>
            <person name="Dodds P.N."/>
            <person name="Figueroa M."/>
        </authorList>
    </citation>
    <scope>NUCLEOTIDE SEQUENCE [LARGE SCALE GENOMIC DNA]</scope>
    <source>
        <strain evidence="1 2">Ug99</strain>
    </source>
</reference>
<organism evidence="1 2">
    <name type="scientific">Puccinia graminis f. sp. tritici</name>
    <dbReference type="NCBI Taxonomy" id="56615"/>
    <lineage>
        <taxon>Eukaryota</taxon>
        <taxon>Fungi</taxon>
        <taxon>Dikarya</taxon>
        <taxon>Basidiomycota</taxon>
        <taxon>Pucciniomycotina</taxon>
        <taxon>Pucciniomycetes</taxon>
        <taxon>Pucciniales</taxon>
        <taxon>Pucciniaceae</taxon>
        <taxon>Puccinia</taxon>
    </lineage>
</organism>
<evidence type="ECO:0000313" key="2">
    <source>
        <dbReference type="Proteomes" id="UP000325313"/>
    </source>
</evidence>
<accession>A0A5B0S0M6</accession>
<comment type="caution">
    <text evidence="1">The sequence shown here is derived from an EMBL/GenBank/DDBJ whole genome shotgun (WGS) entry which is preliminary data.</text>
</comment>
<dbReference type="PROSITE" id="PS51257">
    <property type="entry name" value="PROKAR_LIPOPROTEIN"/>
    <property type="match status" value="1"/>
</dbReference>
<gene>
    <name evidence="1" type="ORF">PGTUg99_028510</name>
</gene>
<dbReference type="Proteomes" id="UP000325313">
    <property type="component" value="Unassembled WGS sequence"/>
</dbReference>
<evidence type="ECO:0000313" key="1">
    <source>
        <dbReference type="EMBL" id="KAA1131268.1"/>
    </source>
</evidence>
<protein>
    <submittedName>
        <fullName evidence="1">Uncharacterized protein</fullName>
    </submittedName>
</protein>
<name>A0A5B0S0M6_PUCGR</name>
<dbReference type="EMBL" id="VDEP01000104">
    <property type="protein sequence ID" value="KAA1131268.1"/>
    <property type="molecule type" value="Genomic_DNA"/>
</dbReference>
<sequence length="110" mass="12139">MKLSYLTAATTTAAGCSSRPSDMTLLRLGKRTSSDVSAFPSTQVTSSTQRACIDMPILDRMHDNHPKLGSDEDQEKKLLYVLSRKVSWTTMPALSFTCMPSNPQLEIQNV</sequence>